<keyword evidence="3 5" id="KW-1133">Transmembrane helix</keyword>
<dbReference type="Pfam" id="PF13520">
    <property type="entry name" value="AA_permease_2"/>
    <property type="match status" value="1"/>
</dbReference>
<dbReference type="PANTHER" id="PTHR11785:SF528">
    <property type="entry name" value="AMINO ACID TRANSPORTER PROTEIN JHI-21"/>
    <property type="match status" value="1"/>
</dbReference>
<feature type="transmembrane region" description="Helical" evidence="5">
    <location>
        <begin position="333"/>
        <end position="356"/>
    </location>
</feature>
<evidence type="ECO:0000256" key="4">
    <source>
        <dbReference type="ARBA" id="ARBA00023136"/>
    </source>
</evidence>
<evidence type="ECO:0000256" key="1">
    <source>
        <dbReference type="ARBA" id="ARBA00004141"/>
    </source>
</evidence>
<keyword evidence="6" id="KW-1185">Reference proteome</keyword>
<feature type="transmembrane region" description="Helical" evidence="5">
    <location>
        <begin position="405"/>
        <end position="427"/>
    </location>
</feature>
<dbReference type="KEGG" id="osn:115228640"/>
<protein>
    <submittedName>
        <fullName evidence="7">Large neutral amino acids transporter small subunit 1-like</fullName>
    </submittedName>
</protein>
<evidence type="ECO:0000256" key="5">
    <source>
        <dbReference type="SAM" id="Phobius"/>
    </source>
</evidence>
<feature type="transmembrane region" description="Helical" evidence="5">
    <location>
        <begin position="433"/>
        <end position="450"/>
    </location>
</feature>
<dbReference type="Gene3D" id="1.20.1740.10">
    <property type="entry name" value="Amino acid/polyamine transporter I"/>
    <property type="match status" value="2"/>
</dbReference>
<proteinExistence type="predicted"/>
<dbReference type="InterPro" id="IPR050598">
    <property type="entry name" value="AminoAcid_Transporter"/>
</dbReference>
<dbReference type="RefSeq" id="XP_036354880.1">
    <property type="nucleotide sequence ID" value="XM_036498987.1"/>
</dbReference>
<keyword evidence="2 5" id="KW-0812">Transmembrane</keyword>
<evidence type="ECO:0000313" key="6">
    <source>
        <dbReference type="Proteomes" id="UP000515154"/>
    </source>
</evidence>
<dbReference type="Proteomes" id="UP000515154">
    <property type="component" value="Unplaced"/>
</dbReference>
<comment type="subcellular location">
    <subcellularLocation>
        <location evidence="1">Membrane</location>
        <topology evidence="1">Multi-pass membrane protein</topology>
    </subcellularLocation>
</comment>
<dbReference type="AlphaFoldDB" id="A0A7E6EIS9"/>
<feature type="transmembrane region" description="Helical" evidence="5">
    <location>
        <begin position="157"/>
        <end position="177"/>
    </location>
</feature>
<dbReference type="GO" id="GO:0015179">
    <property type="term" value="F:L-amino acid transmembrane transporter activity"/>
    <property type="evidence" value="ECO:0007669"/>
    <property type="project" value="TreeGrafter"/>
</dbReference>
<evidence type="ECO:0000313" key="7">
    <source>
        <dbReference type="RefSeq" id="XP_036354880.1"/>
    </source>
</evidence>
<evidence type="ECO:0000256" key="3">
    <source>
        <dbReference type="ARBA" id="ARBA00022989"/>
    </source>
</evidence>
<evidence type="ECO:0000256" key="2">
    <source>
        <dbReference type="ARBA" id="ARBA00022692"/>
    </source>
</evidence>
<dbReference type="GO" id="GO:0016020">
    <property type="term" value="C:membrane"/>
    <property type="evidence" value="ECO:0007669"/>
    <property type="project" value="UniProtKB-SubCell"/>
</dbReference>
<gene>
    <name evidence="7" type="primary">LOC115228640</name>
</gene>
<feature type="transmembrane region" description="Helical" evidence="5">
    <location>
        <begin position="362"/>
        <end position="384"/>
    </location>
</feature>
<sequence>MMQSWFVDDNLESLFNLKFIAKSLERNAVKCEKEERNERAKLKKSLMKGELEFAKIYGENCIRQKQQALSCRRMSARVDSVAARVNSAIMTGQLTRNVSKVTQSMQSALSKMDLEKVRLKRNLTFLNGVGIIMGYMIGSGIFISASTVDCGSTGLSLVVWALTGFISLAGGLSYGELGSAITKSGGEYAYLQKAYGNFFAFLYSWTLLVIVMPASTSVKALAFGYYTLKSIYPACDPPIYLILLVSDLSISICFNSSMIVLLAGINCLSVKFSSIIQNIFTGAKAISLIIIIGAGLNEIRKGRNIIIRLDPTIIYNINMNGTSNQAGPIALSLYAGIFTYSGWLGIALTSFIIVSANDIDSIVNFTTFAETLFQALTISTIFYMRKYDKEYKPAFKVTVTHHPQVNIFFPIFFIMVSIYLLSITLYTKPKWCGGAFLIILAGTPVYFITVKGISKNSKYKELSSKFIFYCHRTLFDLFTNYPCFRLCKRRRFVPYRRGHSY</sequence>
<reference evidence="7" key="1">
    <citation type="submission" date="2025-08" db="UniProtKB">
        <authorList>
            <consortium name="RefSeq"/>
        </authorList>
    </citation>
    <scope>IDENTIFICATION</scope>
</reference>
<feature type="transmembrane region" description="Helical" evidence="5">
    <location>
        <begin position="125"/>
        <end position="145"/>
    </location>
</feature>
<name>A0A7E6EIS9_9MOLL</name>
<dbReference type="InterPro" id="IPR002293">
    <property type="entry name" value="AA/rel_permease1"/>
</dbReference>
<accession>A0A7E6EIS9</accession>
<organism evidence="6 7">
    <name type="scientific">Octopus sinensis</name>
    <name type="common">East Asian common octopus</name>
    <dbReference type="NCBI Taxonomy" id="2607531"/>
    <lineage>
        <taxon>Eukaryota</taxon>
        <taxon>Metazoa</taxon>
        <taxon>Spiralia</taxon>
        <taxon>Lophotrochozoa</taxon>
        <taxon>Mollusca</taxon>
        <taxon>Cephalopoda</taxon>
        <taxon>Coleoidea</taxon>
        <taxon>Octopodiformes</taxon>
        <taxon>Octopoda</taxon>
        <taxon>Incirrata</taxon>
        <taxon>Octopodidae</taxon>
        <taxon>Octopus</taxon>
    </lineage>
</organism>
<dbReference type="Gene3D" id="6.10.140.1230">
    <property type="match status" value="1"/>
</dbReference>
<dbReference type="PANTHER" id="PTHR11785">
    <property type="entry name" value="AMINO ACID TRANSPORTER"/>
    <property type="match status" value="1"/>
</dbReference>
<feature type="transmembrane region" description="Helical" evidence="5">
    <location>
        <begin position="239"/>
        <end position="265"/>
    </location>
</feature>
<keyword evidence="4 5" id="KW-0472">Membrane</keyword>
<feature type="transmembrane region" description="Helical" evidence="5">
    <location>
        <begin position="198"/>
        <end position="227"/>
    </location>
</feature>